<comment type="caution">
    <text evidence="2">The sequence shown here is derived from an EMBL/GenBank/DDBJ whole genome shotgun (WGS) entry which is preliminary data.</text>
</comment>
<dbReference type="EMBL" id="BMHY01000004">
    <property type="protein sequence ID" value="GGG70041.1"/>
    <property type="molecule type" value="Genomic_DNA"/>
</dbReference>
<dbReference type="Proteomes" id="UP000600247">
    <property type="component" value="Unassembled WGS sequence"/>
</dbReference>
<evidence type="ECO:0000313" key="2">
    <source>
        <dbReference type="EMBL" id="GGG70041.1"/>
    </source>
</evidence>
<evidence type="ECO:0000313" key="3">
    <source>
        <dbReference type="Proteomes" id="UP000600247"/>
    </source>
</evidence>
<reference evidence="2 3" key="1">
    <citation type="journal article" date="2014" name="Int. J. Syst. Evol. Microbiol.">
        <title>Complete genome sequence of Corynebacterium casei LMG S-19264T (=DSM 44701T), isolated from a smear-ripened cheese.</title>
        <authorList>
            <consortium name="US DOE Joint Genome Institute (JGI-PGF)"/>
            <person name="Walter F."/>
            <person name="Albersmeier A."/>
            <person name="Kalinowski J."/>
            <person name="Ruckert C."/>
        </authorList>
    </citation>
    <scope>NUCLEOTIDE SEQUENCE [LARGE SCALE GENOMIC DNA]</scope>
    <source>
        <strain evidence="2 3">CGMCC 1.15286</strain>
    </source>
</reference>
<sequence>MEHSDPDWYKALQTDIVKEKRFDNDFMQKIRLRTTQAESLRKKNRRRRVIFASLASLFLVMAILFTSSGTDIFHLINNEFDEQNLSSTVTNSEQEPQNSMHETRGGLADTIEELPFQTINQGEQPLGPIDLSEVPDNEIFIPRLIKIPSSSEKESETIIEPTISAENMENVGFILRTSFFTTSGVNFRIVQAPATMNEEETIQSLLNSYPLEEKEQTKINGHVVIYVDGEERAVAHLITQNHFFTVSTTNGTIEDCFSVLEQLKKEDDTSNPVPSLKRIDLSLVNEPINIPLDLADAPVEHSNTSLSSNFQIVKLERAYAQQSSQGTDIVAIYQLSDDKHEVIFSQSLNILKNEEAAVEDTKSWYNPDDVRVIEINGHSAVIEDSPDRKLLHLITDTHFYVVASPGIQNVEYLIELAGKIKLP</sequence>
<proteinExistence type="predicted"/>
<keyword evidence="1" id="KW-1133">Transmembrane helix</keyword>
<evidence type="ECO:0008006" key="4">
    <source>
        <dbReference type="Google" id="ProtNLM"/>
    </source>
</evidence>
<dbReference type="AlphaFoldDB" id="A0A917H7L0"/>
<keyword evidence="3" id="KW-1185">Reference proteome</keyword>
<name>A0A917H7L0_9BACL</name>
<protein>
    <recommendedName>
        <fullName evidence="4">DUF4367 domain-containing protein</fullName>
    </recommendedName>
</protein>
<keyword evidence="1" id="KW-0812">Transmembrane</keyword>
<accession>A0A917H7L0</accession>
<keyword evidence="1" id="KW-0472">Membrane</keyword>
<evidence type="ECO:0000256" key="1">
    <source>
        <dbReference type="SAM" id="Phobius"/>
    </source>
</evidence>
<dbReference type="RefSeq" id="WP_188889656.1">
    <property type="nucleotide sequence ID" value="NZ_BMHY01000004.1"/>
</dbReference>
<feature type="transmembrane region" description="Helical" evidence="1">
    <location>
        <begin position="49"/>
        <end position="67"/>
    </location>
</feature>
<gene>
    <name evidence="2" type="ORF">GCM10010918_26610</name>
</gene>
<organism evidence="2 3">
    <name type="scientific">Paenibacillus radicis</name>
    <name type="common">ex Gao et al. 2016</name>
    <dbReference type="NCBI Taxonomy" id="1737354"/>
    <lineage>
        <taxon>Bacteria</taxon>
        <taxon>Bacillati</taxon>
        <taxon>Bacillota</taxon>
        <taxon>Bacilli</taxon>
        <taxon>Bacillales</taxon>
        <taxon>Paenibacillaceae</taxon>
        <taxon>Paenibacillus</taxon>
    </lineage>
</organism>